<dbReference type="KEGG" id="hsf:HLASA_0155"/>
<organism evidence="2 5">
    <name type="scientific">Halanaeroarchaeum sulfurireducens</name>
    <dbReference type="NCBI Taxonomy" id="1604004"/>
    <lineage>
        <taxon>Archaea</taxon>
        <taxon>Methanobacteriati</taxon>
        <taxon>Methanobacteriota</taxon>
        <taxon>Stenosarchaea group</taxon>
        <taxon>Halobacteria</taxon>
        <taxon>Halobacteriales</taxon>
        <taxon>Halobacteriaceae</taxon>
        <taxon>Halanaeroarchaeum</taxon>
    </lineage>
</organism>
<dbReference type="EMBL" id="CP008874">
    <property type="protein sequence ID" value="AKH96668.1"/>
    <property type="molecule type" value="Genomic_DNA"/>
</dbReference>
<reference evidence="2 5" key="1">
    <citation type="journal article" date="2015" name="ISME J.">
        <title>Elemental sulfur and acetate can support life of a novel strictly anaerobic haloarchaeon.</title>
        <authorList>
            <person name="Sorokin D.Y."/>
            <person name="Kublanov I.V."/>
            <person name="Gavrilov S.N."/>
            <person name="Rojo D."/>
            <person name="Roman P."/>
            <person name="Golyshin P.N."/>
            <person name="Slepak V.Z."/>
            <person name="Smedile F."/>
            <person name="Ferrer M."/>
            <person name="Messina E."/>
            <person name="La Cono V."/>
            <person name="Yakimov M.M."/>
        </authorList>
    </citation>
    <scope>NUCLEOTIDE SEQUENCE [LARGE SCALE GENOMIC DNA]</scope>
    <source>
        <strain evidence="2 5">HSR2</strain>
    </source>
</reference>
<feature type="compositionally biased region" description="Polar residues" evidence="1">
    <location>
        <begin position="1"/>
        <end position="12"/>
    </location>
</feature>
<dbReference type="Proteomes" id="UP000060390">
    <property type="component" value="Chromosome"/>
</dbReference>
<keyword evidence="5" id="KW-1185">Reference proteome</keyword>
<evidence type="ECO:0000313" key="5">
    <source>
        <dbReference type="Proteomes" id="UP000069906"/>
    </source>
</evidence>
<accession>A0A0F7PBG0</accession>
<evidence type="ECO:0000313" key="2">
    <source>
        <dbReference type="EMBL" id="AKH96668.1"/>
    </source>
</evidence>
<dbReference type="HOGENOM" id="CLU_2433733_0_0_2"/>
<evidence type="ECO:0000313" key="3">
    <source>
        <dbReference type="EMBL" id="ALG81070.1"/>
    </source>
</evidence>
<dbReference type="AlphaFoldDB" id="A0A0F7PBG0"/>
<dbReference type="Proteomes" id="UP000069906">
    <property type="component" value="Chromosome"/>
</dbReference>
<name>A0A0F7PBG0_9EURY</name>
<proteinExistence type="predicted"/>
<dbReference type="EMBL" id="CP011564">
    <property type="protein sequence ID" value="ALG81070.1"/>
    <property type="molecule type" value="Genomic_DNA"/>
</dbReference>
<protein>
    <submittedName>
        <fullName evidence="2">Uncharacterized protein</fullName>
    </submittedName>
</protein>
<evidence type="ECO:0000256" key="1">
    <source>
        <dbReference type="SAM" id="MobiDB-lite"/>
    </source>
</evidence>
<feature type="compositionally biased region" description="Basic and acidic residues" evidence="1">
    <location>
        <begin position="35"/>
        <end position="47"/>
    </location>
</feature>
<gene>
    <name evidence="3" type="ORF">HLASA_0155</name>
    <name evidence="2" type="ORF">HLASF_0155</name>
</gene>
<dbReference type="STRING" id="1604004.HLASA_0155"/>
<reference evidence="4" key="2">
    <citation type="submission" date="2015-05" db="EMBL/GenBank/DDBJ databases">
        <title>Complete genome sequence of Halanaeroarchaeum sulfurireducens type strain M27-SA2, a sulfate-reducer haloarchaeon from marine anoxic lake Medee.</title>
        <authorList>
            <person name="Messina E."/>
            <person name="Kublanov I.V."/>
            <person name="Toshchakov S."/>
            <person name="Arcadi E."/>
            <person name="La Spada G."/>
            <person name="La Cono V."/>
            <person name="Yakimov M.M."/>
        </authorList>
    </citation>
    <scope>NUCLEOTIDE SEQUENCE [LARGE SCALE GENOMIC DNA]</scope>
    <source>
        <strain evidence="4">M27-SA2</strain>
    </source>
</reference>
<reference evidence="3 4" key="3">
    <citation type="journal article" date="2016" name="Stand. Genomic Sci.">
        <title>Complete genome sequence of 'Halanaeroarchaeum sulfurireducens' M27-SA2, a sulfur-reducing and acetate-oxidizing haloarchaeon from the deep-sea hypersaline anoxic lake Medee.</title>
        <authorList>
            <person name="Messina E."/>
            <person name="Sorokin D.Y."/>
            <person name="Kublanov I.V."/>
            <person name="Toshchakov S."/>
            <person name="Lopatina A."/>
            <person name="Arcadi E."/>
            <person name="Smedile F."/>
            <person name="La Spada G."/>
            <person name="La Cono V."/>
            <person name="Yakimov M.M."/>
        </authorList>
    </citation>
    <scope>NUCLEOTIDE SEQUENCE [LARGE SCALE GENOMIC DNA]</scope>
    <source>
        <strain evidence="3 4">M27-SA2</strain>
    </source>
</reference>
<feature type="region of interest" description="Disordered" evidence="1">
    <location>
        <begin position="1"/>
        <end position="57"/>
    </location>
</feature>
<evidence type="ECO:0000313" key="4">
    <source>
        <dbReference type="Proteomes" id="UP000060390"/>
    </source>
</evidence>
<dbReference type="KEGG" id="hsu:HLASF_0155"/>
<sequence length="90" mass="10185">MEKQGGESNQGERSLPSGARKEAIDRGSILAPGPSEERSDEKSRNGEIEPCQSQRPSEVRPIVWLWFDSRPWTFCCEPFTERSLCDRDGT</sequence>